<dbReference type="Proteomes" id="UP001500166">
    <property type="component" value="Unassembled WGS sequence"/>
</dbReference>
<feature type="region of interest" description="Disordered" evidence="8">
    <location>
        <begin position="1"/>
        <end position="32"/>
    </location>
</feature>
<reference evidence="11 12" key="1">
    <citation type="journal article" date="2019" name="Int. J. Syst. Evol. Microbiol.">
        <title>The Global Catalogue of Microorganisms (GCM) 10K type strain sequencing project: providing services to taxonomists for standard genome sequencing and annotation.</title>
        <authorList>
            <consortium name="The Broad Institute Genomics Platform"/>
            <consortium name="The Broad Institute Genome Sequencing Center for Infectious Disease"/>
            <person name="Wu L."/>
            <person name="Ma J."/>
        </authorList>
    </citation>
    <scope>NUCLEOTIDE SEQUENCE [LARGE SCALE GENOMIC DNA]</scope>
    <source>
        <strain evidence="11 12">JCM 15914</strain>
    </source>
</reference>
<dbReference type="RefSeq" id="WP_344223508.1">
    <property type="nucleotide sequence ID" value="NZ_BAAAQA010000003.1"/>
</dbReference>
<feature type="transmembrane region" description="Helical" evidence="9">
    <location>
        <begin position="328"/>
        <end position="346"/>
    </location>
</feature>
<name>A0ABN2XEA0_9MICC</name>
<feature type="transmembrane region" description="Helical" evidence="9">
    <location>
        <begin position="442"/>
        <end position="460"/>
    </location>
</feature>
<comment type="subcellular location">
    <subcellularLocation>
        <location evidence="1">Cell membrane</location>
        <topology evidence="1">Multi-pass membrane protein</topology>
    </subcellularLocation>
</comment>
<dbReference type="PRINTS" id="PR00171">
    <property type="entry name" value="SUGRTRNSPORT"/>
</dbReference>
<proteinExistence type="inferred from homology"/>
<keyword evidence="12" id="KW-1185">Reference proteome</keyword>
<feature type="transmembrane region" description="Helical" evidence="9">
    <location>
        <begin position="353"/>
        <end position="371"/>
    </location>
</feature>
<dbReference type="PROSITE" id="PS50850">
    <property type="entry name" value="MFS"/>
    <property type="match status" value="1"/>
</dbReference>
<feature type="transmembrane region" description="Helical" evidence="9">
    <location>
        <begin position="118"/>
        <end position="138"/>
    </location>
</feature>
<evidence type="ECO:0000256" key="1">
    <source>
        <dbReference type="ARBA" id="ARBA00004651"/>
    </source>
</evidence>
<feature type="transmembrane region" description="Helical" evidence="9">
    <location>
        <begin position="144"/>
        <end position="165"/>
    </location>
</feature>
<keyword evidence="6 9" id="KW-0472">Membrane</keyword>
<dbReference type="SUPFAM" id="SSF103473">
    <property type="entry name" value="MFS general substrate transporter"/>
    <property type="match status" value="1"/>
</dbReference>
<dbReference type="PANTHER" id="PTHR48020">
    <property type="entry name" value="PROTON MYO-INOSITOL COTRANSPORTER"/>
    <property type="match status" value="1"/>
</dbReference>
<evidence type="ECO:0000256" key="8">
    <source>
        <dbReference type="SAM" id="MobiDB-lite"/>
    </source>
</evidence>
<dbReference type="PANTHER" id="PTHR48020:SF12">
    <property type="entry name" value="PROTON MYO-INOSITOL COTRANSPORTER"/>
    <property type="match status" value="1"/>
</dbReference>
<keyword evidence="3 7" id="KW-0813">Transport</keyword>
<evidence type="ECO:0000256" key="3">
    <source>
        <dbReference type="ARBA" id="ARBA00022448"/>
    </source>
</evidence>
<feature type="transmembrane region" description="Helical" evidence="9">
    <location>
        <begin position="208"/>
        <end position="227"/>
    </location>
</feature>
<dbReference type="InterPro" id="IPR003663">
    <property type="entry name" value="Sugar/inositol_transpt"/>
</dbReference>
<feature type="domain" description="Major facilitator superfamily (MFS) profile" evidence="10">
    <location>
        <begin position="53"/>
        <end position="466"/>
    </location>
</feature>
<comment type="caution">
    <text evidence="11">The sequence shown here is derived from an EMBL/GenBank/DDBJ whole genome shotgun (WGS) entry which is preliminary data.</text>
</comment>
<dbReference type="InterPro" id="IPR005828">
    <property type="entry name" value="MFS_sugar_transport-like"/>
</dbReference>
<evidence type="ECO:0000313" key="11">
    <source>
        <dbReference type="EMBL" id="GAA2110542.1"/>
    </source>
</evidence>
<evidence type="ECO:0000313" key="12">
    <source>
        <dbReference type="Proteomes" id="UP001500166"/>
    </source>
</evidence>
<keyword evidence="5 9" id="KW-1133">Transmembrane helix</keyword>
<dbReference type="InterPro" id="IPR036259">
    <property type="entry name" value="MFS_trans_sf"/>
</dbReference>
<keyword evidence="4 9" id="KW-0812">Transmembrane</keyword>
<dbReference type="PROSITE" id="PS00217">
    <property type="entry name" value="SUGAR_TRANSPORT_2"/>
    <property type="match status" value="1"/>
</dbReference>
<feature type="transmembrane region" description="Helical" evidence="9">
    <location>
        <begin position="91"/>
        <end position="111"/>
    </location>
</feature>
<evidence type="ECO:0000256" key="2">
    <source>
        <dbReference type="ARBA" id="ARBA00010992"/>
    </source>
</evidence>
<dbReference type="InterPro" id="IPR005829">
    <property type="entry name" value="Sugar_transporter_CS"/>
</dbReference>
<dbReference type="Pfam" id="PF00083">
    <property type="entry name" value="Sugar_tr"/>
    <property type="match status" value="1"/>
</dbReference>
<comment type="similarity">
    <text evidence="2 7">Belongs to the major facilitator superfamily. Sugar transporter (TC 2.A.1.1) family.</text>
</comment>
<evidence type="ECO:0000259" key="10">
    <source>
        <dbReference type="PROSITE" id="PS50850"/>
    </source>
</evidence>
<dbReference type="InterPro" id="IPR020846">
    <property type="entry name" value="MFS_dom"/>
</dbReference>
<protein>
    <submittedName>
        <fullName evidence="11">Sugar porter family MFS transporter</fullName>
    </submittedName>
</protein>
<organism evidence="11 12">
    <name type="scientific">Kocuria atrinae</name>
    <dbReference type="NCBI Taxonomy" id="592377"/>
    <lineage>
        <taxon>Bacteria</taxon>
        <taxon>Bacillati</taxon>
        <taxon>Actinomycetota</taxon>
        <taxon>Actinomycetes</taxon>
        <taxon>Micrococcales</taxon>
        <taxon>Micrococcaceae</taxon>
        <taxon>Kocuria</taxon>
    </lineage>
</organism>
<dbReference type="InterPro" id="IPR050814">
    <property type="entry name" value="Myo-inositol_Transporter"/>
</dbReference>
<gene>
    <name evidence="11" type="ORF">GCM10009824_05210</name>
</gene>
<dbReference type="Gene3D" id="1.20.1250.20">
    <property type="entry name" value="MFS general substrate transporter like domains"/>
    <property type="match status" value="1"/>
</dbReference>
<evidence type="ECO:0000256" key="5">
    <source>
        <dbReference type="ARBA" id="ARBA00022989"/>
    </source>
</evidence>
<feature type="transmembrane region" description="Helical" evidence="9">
    <location>
        <begin position="177"/>
        <end position="196"/>
    </location>
</feature>
<sequence>MSNFGSSRAAAAPEIHGETRDTRTTGAATSAAPGKAAQADFMREPIPRKVYLVAVLAGLSGLLYGFDSGAISGALPLLEGQFGLTASQTGLITSLLLYGALPSIVVSTIAARRFDRRQILLVGGVIFILGSLFCAIVSGPVGLMAARFFLGFGIGIANMFGLIYLSELAPTRVRGLLTGLYQLAVNVGILAAYAVGDIFHSTPDGWRWMLGLGVIPAVIFFVGMVIAPPSPRWLMMRGRSRDALNVLRTMRGGEEFAAKEIQEIEEVLDRPTKGLGGVLSDARKPLTILAILTFFQVWTGINAVVYYAPIIFKDVEGLGNNPGAVANYGVGTALVISTAIALPLIDKMGRVKMLAVSMAGQAVAMVVLTFFAESGWIAVAAVFVYTFSFGFGLGPVFWLYVPEILPLQTRAIGTGIITFTQYLLNATFALVFPMLLAGMGPWIFMVFAVLSVAGTAYTILRVPETKGRSLEEIEEEIFAEVKSVTDKQTAGSNS</sequence>
<evidence type="ECO:0000256" key="9">
    <source>
        <dbReference type="SAM" id="Phobius"/>
    </source>
</evidence>
<dbReference type="EMBL" id="BAAAQA010000003">
    <property type="protein sequence ID" value="GAA2110542.1"/>
    <property type="molecule type" value="Genomic_DNA"/>
</dbReference>
<feature type="transmembrane region" description="Helical" evidence="9">
    <location>
        <begin position="50"/>
        <end position="71"/>
    </location>
</feature>
<accession>A0ABN2XEA0</accession>
<evidence type="ECO:0000256" key="4">
    <source>
        <dbReference type="ARBA" id="ARBA00022692"/>
    </source>
</evidence>
<feature type="transmembrane region" description="Helical" evidence="9">
    <location>
        <begin position="377"/>
        <end position="400"/>
    </location>
</feature>
<feature type="transmembrane region" description="Helical" evidence="9">
    <location>
        <begin position="286"/>
        <end position="308"/>
    </location>
</feature>
<dbReference type="NCBIfam" id="TIGR00879">
    <property type="entry name" value="SP"/>
    <property type="match status" value="1"/>
</dbReference>
<evidence type="ECO:0000256" key="7">
    <source>
        <dbReference type="RuleBase" id="RU003346"/>
    </source>
</evidence>
<evidence type="ECO:0000256" key="6">
    <source>
        <dbReference type="ARBA" id="ARBA00023136"/>
    </source>
</evidence>
<feature type="transmembrane region" description="Helical" evidence="9">
    <location>
        <begin position="412"/>
        <end position="436"/>
    </location>
</feature>